<evidence type="ECO:0000259" key="1">
    <source>
        <dbReference type="Pfam" id="PF09861"/>
    </source>
</evidence>
<comment type="caution">
    <text evidence="2">The sequence shown here is derived from an EMBL/GenBank/DDBJ whole genome shotgun (WGS) entry which is preliminary data.</text>
</comment>
<accession>A0A8J3N9U2</accession>
<dbReference type="RefSeq" id="WP_220211538.1">
    <property type="nucleotide sequence ID" value="NZ_BNJK01000004.1"/>
</dbReference>
<evidence type="ECO:0000313" key="2">
    <source>
        <dbReference type="EMBL" id="GHP00961.1"/>
    </source>
</evidence>
<dbReference type="Proteomes" id="UP000597444">
    <property type="component" value="Unassembled WGS sequence"/>
</dbReference>
<keyword evidence="3" id="KW-1185">Reference proteome</keyword>
<dbReference type="Gene3D" id="3.40.50.11440">
    <property type="match status" value="1"/>
</dbReference>
<organism evidence="2 3">
    <name type="scientific">Reticulibacter mediterranei</name>
    <dbReference type="NCBI Taxonomy" id="2778369"/>
    <lineage>
        <taxon>Bacteria</taxon>
        <taxon>Bacillati</taxon>
        <taxon>Chloroflexota</taxon>
        <taxon>Ktedonobacteria</taxon>
        <taxon>Ktedonobacterales</taxon>
        <taxon>Reticulibacteraceae</taxon>
        <taxon>Reticulibacter</taxon>
    </lineage>
</organism>
<feature type="domain" description="LarA-like N-terminal" evidence="1">
    <location>
        <begin position="38"/>
        <end position="164"/>
    </location>
</feature>
<gene>
    <name evidence="2" type="ORF">KSF_110080</name>
</gene>
<sequence>MEVQPFHDTNGLLREVPLPDLLLLRQRFPRPRIDDVDREVISALKQAAVAEQIQPGQRIAIAVGSRGVAEIATIVRTLVAALRGYGAAPFIVPAMGSHGGATAEGQQEVLHSLGVTEAYVGAPIISSLEVDVLGTLPNGLPVHIDRTANRADGIIVVNRIKPHTDFTAPIESGLSKMLAIGLGKHAGALTIHSWGYSGLMQHLPEVAKFTVNHAPILFGLATVENAYDEVAEIVVVPPAGIGNEQEQTLLERAKAMMPRLPWDELDVLAVDQIGKNISGAGMDPNIMGRLRHGQKDSATRITNITVHDITDESHGNAIGIGHADFTTSHVLHKIDFQSIYINVITAGVIAMESGKIPLVVPTDREAIAAAIRSSGKPDFSQVSLARIENTLRLEYILANKVALEQIRAGSDVEVISSPMPFPLRSDGSLTPFHHDIVLEILKTKI</sequence>
<dbReference type="GO" id="GO:0050043">
    <property type="term" value="F:lactate racemase activity"/>
    <property type="evidence" value="ECO:0007669"/>
    <property type="project" value="InterPro"/>
</dbReference>
<proteinExistence type="predicted"/>
<dbReference type="AlphaFoldDB" id="A0A8J3N9U2"/>
<protein>
    <recommendedName>
        <fullName evidence="1">LarA-like N-terminal domain-containing protein</fullName>
    </recommendedName>
</protein>
<dbReference type="Pfam" id="PF09861">
    <property type="entry name" value="Lar_N"/>
    <property type="match status" value="1"/>
</dbReference>
<evidence type="ECO:0000313" key="3">
    <source>
        <dbReference type="Proteomes" id="UP000597444"/>
    </source>
</evidence>
<reference evidence="2" key="1">
    <citation type="submission" date="2020-10" db="EMBL/GenBank/DDBJ databases">
        <title>Taxonomic study of unclassified bacteria belonging to the class Ktedonobacteria.</title>
        <authorList>
            <person name="Yabe S."/>
            <person name="Wang C.M."/>
            <person name="Zheng Y."/>
            <person name="Sakai Y."/>
            <person name="Cavaletti L."/>
            <person name="Monciardini P."/>
            <person name="Donadio S."/>
        </authorList>
    </citation>
    <scope>NUCLEOTIDE SEQUENCE</scope>
    <source>
        <strain evidence="2">ID150040</strain>
    </source>
</reference>
<dbReference type="InterPro" id="IPR018657">
    <property type="entry name" value="LarA-like_N"/>
</dbReference>
<name>A0A8J3N9U2_9CHLR</name>
<dbReference type="EMBL" id="BNJK01000004">
    <property type="protein sequence ID" value="GHP00961.1"/>
    <property type="molecule type" value="Genomic_DNA"/>
</dbReference>